<evidence type="ECO:0000313" key="8">
    <source>
        <dbReference type="Proteomes" id="UP001596306"/>
    </source>
</evidence>
<evidence type="ECO:0000256" key="1">
    <source>
        <dbReference type="ARBA" id="ARBA00010088"/>
    </source>
</evidence>
<evidence type="ECO:0000256" key="2">
    <source>
        <dbReference type="ARBA" id="ARBA00022729"/>
    </source>
</evidence>
<keyword evidence="2 4" id="KW-0732">Signal</keyword>
<dbReference type="GO" id="GO:0016787">
    <property type="term" value="F:hydrolase activity"/>
    <property type="evidence" value="ECO:0007669"/>
    <property type="project" value="UniProtKB-KW"/>
</dbReference>
<dbReference type="InterPro" id="IPR000073">
    <property type="entry name" value="AB_hydrolase_1"/>
</dbReference>
<evidence type="ECO:0000313" key="7">
    <source>
        <dbReference type="EMBL" id="MFC6356060.1"/>
    </source>
</evidence>
<organism evidence="7 8">
    <name type="scientific">Luethyella okanaganae</name>
    <dbReference type="NCBI Taxonomy" id="69372"/>
    <lineage>
        <taxon>Bacteria</taxon>
        <taxon>Bacillati</taxon>
        <taxon>Actinomycetota</taxon>
        <taxon>Actinomycetes</taxon>
        <taxon>Micrococcales</taxon>
        <taxon>Microbacteriaceae</taxon>
        <taxon>Luethyella</taxon>
    </lineage>
</organism>
<keyword evidence="8" id="KW-1185">Reference proteome</keyword>
<proteinExistence type="inferred from homology"/>
<evidence type="ECO:0000259" key="6">
    <source>
        <dbReference type="Pfam" id="PF08386"/>
    </source>
</evidence>
<dbReference type="PANTHER" id="PTHR43248:SF29">
    <property type="entry name" value="TRIPEPTIDYL AMINOPEPTIDASE"/>
    <property type="match status" value="1"/>
</dbReference>
<dbReference type="SUPFAM" id="SSF53474">
    <property type="entry name" value="alpha/beta-Hydrolases"/>
    <property type="match status" value="1"/>
</dbReference>
<accession>A0ABW1VF08</accession>
<gene>
    <name evidence="7" type="ORF">ACFQB0_08075</name>
</gene>
<dbReference type="Pfam" id="PF00561">
    <property type="entry name" value="Abhydrolase_1"/>
    <property type="match status" value="1"/>
</dbReference>
<dbReference type="InterPro" id="IPR051601">
    <property type="entry name" value="Serine_prot/Carboxylest_S33"/>
</dbReference>
<evidence type="ECO:0000259" key="5">
    <source>
        <dbReference type="Pfam" id="PF00561"/>
    </source>
</evidence>
<dbReference type="PANTHER" id="PTHR43248">
    <property type="entry name" value="2-SUCCINYL-6-HYDROXY-2,4-CYCLOHEXADIENE-1-CARBOXYLATE SYNTHASE"/>
    <property type="match status" value="1"/>
</dbReference>
<dbReference type="InterPro" id="IPR029058">
    <property type="entry name" value="AB_hydrolase_fold"/>
</dbReference>
<feature type="signal peptide" evidence="4">
    <location>
        <begin position="1"/>
        <end position="24"/>
    </location>
</feature>
<protein>
    <submittedName>
        <fullName evidence="7">Alpha/beta fold hydrolase</fullName>
    </submittedName>
</protein>
<feature type="domain" description="AB hydrolase-1" evidence="5">
    <location>
        <begin position="105"/>
        <end position="329"/>
    </location>
</feature>
<feature type="chain" id="PRO_5045535825" evidence="4">
    <location>
        <begin position="25"/>
        <end position="421"/>
    </location>
</feature>
<dbReference type="EMBL" id="JBHSTP010000002">
    <property type="protein sequence ID" value="MFC6356060.1"/>
    <property type="molecule type" value="Genomic_DNA"/>
</dbReference>
<sequence length="421" mass="44996">MKRAILPTAIAVTVTAAMTLTACSAVSASSASSRAGGVEWGSCATFLKEVTEAYELPEQPSTLVEDRERLECASIEVPVDYGKPDGRKLGIQLTRLPATDTEAGVVVTNPGGPGLEGRTMPIALLYSRMASLNKTRTIVGMDVRGTGKEARSCDAVDKVEAPAEKPVTESSASIYAGELAKATASCVETDPEFFANLTTANAARDLDRVREALGLQKISYYGASWGTELGIAYRSAFPERVDRMLLDSVVDIRGNMRLAFDDLVATAAEFPMPPESAGDGQAIPGYLTLSRFTRTAYTCNGTTDATDFTQQWADFQRRAAEYPTTGTMRPRHPVSADIPGVTMCMGWQGTAKPVEAKRIDGSLQLVAHRTETTTPAAWARHAQETVGGRLFTLDDGNHGSLNSSDKAAAAVDYLTTGKYIE</sequence>
<comment type="caution">
    <text evidence="7">The sequence shown here is derived from an EMBL/GenBank/DDBJ whole genome shotgun (WGS) entry which is preliminary data.</text>
</comment>
<comment type="similarity">
    <text evidence="1">Belongs to the peptidase S33 family.</text>
</comment>
<keyword evidence="3 7" id="KW-0378">Hydrolase</keyword>
<reference evidence="8" key="1">
    <citation type="journal article" date="2019" name="Int. J. Syst. Evol. Microbiol.">
        <title>The Global Catalogue of Microorganisms (GCM) 10K type strain sequencing project: providing services to taxonomists for standard genome sequencing and annotation.</title>
        <authorList>
            <consortium name="The Broad Institute Genomics Platform"/>
            <consortium name="The Broad Institute Genome Sequencing Center for Infectious Disease"/>
            <person name="Wu L."/>
            <person name="Ma J."/>
        </authorList>
    </citation>
    <scope>NUCLEOTIDE SEQUENCE [LARGE SCALE GENOMIC DNA]</scope>
    <source>
        <strain evidence="8">CCUG 43304</strain>
    </source>
</reference>
<feature type="domain" description="Peptidase S33 tripeptidyl aminopeptidase-like C-terminal" evidence="6">
    <location>
        <begin position="341"/>
        <end position="418"/>
    </location>
</feature>
<evidence type="ECO:0000256" key="3">
    <source>
        <dbReference type="ARBA" id="ARBA00022801"/>
    </source>
</evidence>
<dbReference type="Pfam" id="PF08386">
    <property type="entry name" value="Abhydrolase_4"/>
    <property type="match status" value="1"/>
</dbReference>
<dbReference type="InterPro" id="IPR013595">
    <property type="entry name" value="Pept_S33_TAP-like_C"/>
</dbReference>
<name>A0ABW1VF08_9MICO</name>
<dbReference type="PROSITE" id="PS51257">
    <property type="entry name" value="PROKAR_LIPOPROTEIN"/>
    <property type="match status" value="1"/>
</dbReference>
<dbReference type="Gene3D" id="3.40.50.1820">
    <property type="entry name" value="alpha/beta hydrolase"/>
    <property type="match status" value="1"/>
</dbReference>
<dbReference type="Proteomes" id="UP001596306">
    <property type="component" value="Unassembled WGS sequence"/>
</dbReference>
<dbReference type="RefSeq" id="WP_386729953.1">
    <property type="nucleotide sequence ID" value="NZ_JBHSTP010000002.1"/>
</dbReference>
<evidence type="ECO:0000256" key="4">
    <source>
        <dbReference type="SAM" id="SignalP"/>
    </source>
</evidence>